<organism evidence="3 4">
    <name type="scientific">Cymbomonas tetramitiformis</name>
    <dbReference type="NCBI Taxonomy" id="36881"/>
    <lineage>
        <taxon>Eukaryota</taxon>
        <taxon>Viridiplantae</taxon>
        <taxon>Chlorophyta</taxon>
        <taxon>Pyramimonadophyceae</taxon>
        <taxon>Pyramimonadales</taxon>
        <taxon>Pyramimonadaceae</taxon>
        <taxon>Cymbomonas</taxon>
    </lineage>
</organism>
<evidence type="ECO:0000256" key="1">
    <source>
        <dbReference type="SAM" id="MobiDB-lite"/>
    </source>
</evidence>
<dbReference type="Proteomes" id="UP001190700">
    <property type="component" value="Unassembled WGS sequence"/>
</dbReference>
<gene>
    <name evidence="3" type="ORF">CYMTET_19286</name>
</gene>
<keyword evidence="4" id="KW-1185">Reference proteome</keyword>
<protein>
    <submittedName>
        <fullName evidence="3">Uncharacterized protein</fullName>
    </submittedName>
</protein>
<proteinExistence type="predicted"/>
<dbReference type="EMBL" id="LGRX02008978">
    <property type="protein sequence ID" value="KAK3272418.1"/>
    <property type="molecule type" value="Genomic_DNA"/>
</dbReference>
<evidence type="ECO:0000256" key="2">
    <source>
        <dbReference type="SAM" id="Phobius"/>
    </source>
</evidence>
<feature type="compositionally biased region" description="Basic and acidic residues" evidence="1">
    <location>
        <begin position="121"/>
        <end position="138"/>
    </location>
</feature>
<sequence length="161" mass="18112">MERVNSAGKAKGPKLEVFFNAWLVSCIVAFCMLTVTMIREHSHQVKLHECLTSKGIADPIIEPETESPAFEGTIEQERDHFKGEVARLKEVTADLQRLVAKAQTDKVRLAMQTKDQEEENQALKEKLQVKVQERDGARQKSTPGTAKKKTKKPGKRSKLLS</sequence>
<accession>A0AAE0L542</accession>
<feature type="region of interest" description="Disordered" evidence="1">
    <location>
        <begin position="111"/>
        <end position="161"/>
    </location>
</feature>
<evidence type="ECO:0000313" key="4">
    <source>
        <dbReference type="Proteomes" id="UP001190700"/>
    </source>
</evidence>
<keyword evidence="2" id="KW-0812">Transmembrane</keyword>
<name>A0AAE0L542_9CHLO</name>
<keyword evidence="2" id="KW-0472">Membrane</keyword>
<feature type="compositionally biased region" description="Basic residues" evidence="1">
    <location>
        <begin position="146"/>
        <end position="161"/>
    </location>
</feature>
<dbReference type="AlphaFoldDB" id="A0AAE0L542"/>
<comment type="caution">
    <text evidence="3">The sequence shown here is derived from an EMBL/GenBank/DDBJ whole genome shotgun (WGS) entry which is preliminary data.</text>
</comment>
<reference evidence="3 4" key="1">
    <citation type="journal article" date="2015" name="Genome Biol. Evol.">
        <title>Comparative Genomics of a Bacterivorous Green Alga Reveals Evolutionary Causalities and Consequences of Phago-Mixotrophic Mode of Nutrition.</title>
        <authorList>
            <person name="Burns J.A."/>
            <person name="Paasch A."/>
            <person name="Narechania A."/>
            <person name="Kim E."/>
        </authorList>
    </citation>
    <scope>NUCLEOTIDE SEQUENCE [LARGE SCALE GENOMIC DNA]</scope>
    <source>
        <strain evidence="3 4">PLY_AMNH</strain>
    </source>
</reference>
<keyword evidence="2" id="KW-1133">Transmembrane helix</keyword>
<evidence type="ECO:0000313" key="3">
    <source>
        <dbReference type="EMBL" id="KAK3272418.1"/>
    </source>
</evidence>
<feature type="transmembrane region" description="Helical" evidence="2">
    <location>
        <begin position="17"/>
        <end position="38"/>
    </location>
</feature>